<dbReference type="RefSeq" id="WP_186654258.1">
    <property type="nucleotide sequence ID" value="NZ_CP077095.1"/>
</dbReference>
<organism evidence="1 2">
    <name type="scientific">Pseudomonas xantholysinigenes</name>
    <dbReference type="NCBI Taxonomy" id="2745490"/>
    <lineage>
        <taxon>Bacteria</taxon>
        <taxon>Pseudomonadati</taxon>
        <taxon>Pseudomonadota</taxon>
        <taxon>Gammaproteobacteria</taxon>
        <taxon>Pseudomonadales</taxon>
        <taxon>Pseudomonadaceae</taxon>
        <taxon>Pseudomonas</taxon>
    </lineage>
</organism>
<reference evidence="1 2" key="2">
    <citation type="journal article" date="2021" name="Microorganisms">
        <title>The Ever-Expanding Pseudomonas Genus: Description of 43 New Species and Partition of the Pseudomonas putida Group.</title>
        <authorList>
            <person name="Girard L."/>
            <person name="Lood C."/>
            <person name="Hofte M."/>
            <person name="Vandamme P."/>
            <person name="Rokni-Zadeh H."/>
            <person name="van Noort V."/>
            <person name="Lavigne R."/>
            <person name="De Mot R."/>
        </authorList>
    </citation>
    <scope>NUCLEOTIDE SEQUENCE [LARGE SCALE GENOMIC DNA]</scope>
    <source>
        <strain evidence="1 2">RW9S1A</strain>
    </source>
</reference>
<evidence type="ECO:0000313" key="1">
    <source>
        <dbReference type="EMBL" id="QXI36565.1"/>
    </source>
</evidence>
<dbReference type="InterPro" id="IPR027417">
    <property type="entry name" value="P-loop_NTPase"/>
</dbReference>
<evidence type="ECO:0000313" key="2">
    <source>
        <dbReference type="Proteomes" id="UP000633418"/>
    </source>
</evidence>
<accession>A0A9E6TW56</accession>
<dbReference type="EMBL" id="CP077095">
    <property type="protein sequence ID" value="QXI36565.1"/>
    <property type="molecule type" value="Genomic_DNA"/>
</dbReference>
<dbReference type="KEGG" id="pxn:HU772_014515"/>
<gene>
    <name evidence="1" type="ORF">HU772_014515</name>
</gene>
<keyword evidence="2" id="KW-1185">Reference proteome</keyword>
<dbReference type="Gene3D" id="3.40.50.300">
    <property type="entry name" value="P-loop containing nucleotide triphosphate hydrolases"/>
    <property type="match status" value="1"/>
</dbReference>
<name>A0A9E6TW56_9PSED</name>
<dbReference type="SUPFAM" id="SSF52540">
    <property type="entry name" value="P-loop containing nucleoside triphosphate hydrolases"/>
    <property type="match status" value="1"/>
</dbReference>
<dbReference type="Proteomes" id="UP000633418">
    <property type="component" value="Chromosome"/>
</dbReference>
<proteinExistence type="predicted"/>
<protein>
    <submittedName>
        <fullName evidence="1">Uncharacterized protein</fullName>
    </submittedName>
</protein>
<dbReference type="AlphaFoldDB" id="A0A9E6TW56"/>
<sequence length="517" mass="59039">MLKPAQLEKLREVISENLRVQRDNDPVAYISVGTALQDAVAKQNHAIFARRGCGKTLLLHHSSRSLKPELKSIYLNCEDFKRHSFPNVLVEILASIFRELDKNISGWFGKKKKLKQIIKDILDKLKTLHVNADAHEEEVRSRSASEQHAGFDAGIKIDDITLSAKSTAKESQEVERSFRIHRQKLQELDLWLPRLKDNLRELFVASSTVKGILLQIDDLYHLKRTDQAFVVDYVHRLCKDIPIYFKIATLRHSSTLYVDREGQPIGAQERHDYQPIDIDYTFSNFPRTLKQNRAILLQFGAQAGISEEQIMGLFKGEGFERLVMAGGGVPRDVLSLFLHLLNDTVQNEGGKIGKDEVRILSRNNFERKIEELKQDSKDDEQDDLIKGIYIIKSFCLDKKNNIFVIEEKLLQQNDALRALIYRLLDYRIIHSCATALTHKSAEGTFQAFAVDIGCYAHYRKLDRRFNEIDVTHAAAKERMRSAPILDQTKIDNIVASLPGHGPVELLAEAMEEETSEA</sequence>
<reference evidence="1 2" key="1">
    <citation type="journal article" date="2020" name="Microorganisms">
        <title>Reliable Identification of Environmental Pseudomonas Isolates Using the rpoD Gene.</title>
        <authorList>
            <consortium name="The Broad Institute Genome Sequencing Platform"/>
            <person name="Girard L."/>
            <person name="Lood C."/>
            <person name="Rokni-Zadeh H."/>
            <person name="van Noort V."/>
            <person name="Lavigne R."/>
            <person name="De Mot R."/>
        </authorList>
    </citation>
    <scope>NUCLEOTIDE SEQUENCE [LARGE SCALE GENOMIC DNA]</scope>
    <source>
        <strain evidence="1 2">RW9S1A</strain>
    </source>
</reference>